<keyword evidence="10 14" id="KW-0067">ATP-binding</keyword>
<comment type="catalytic activity">
    <reaction evidence="13 14">
        <text>S-sulfanyl-L-cysteinyl-[protein] + uridine(34) in tRNA + AH2 + ATP = 2-thiouridine(34) in tRNA + L-cysteinyl-[protein] + A + AMP + diphosphate + H(+)</text>
        <dbReference type="Rhea" id="RHEA:47032"/>
        <dbReference type="Rhea" id="RHEA-COMP:10131"/>
        <dbReference type="Rhea" id="RHEA-COMP:11726"/>
        <dbReference type="Rhea" id="RHEA-COMP:11727"/>
        <dbReference type="Rhea" id="RHEA-COMP:11728"/>
        <dbReference type="ChEBI" id="CHEBI:13193"/>
        <dbReference type="ChEBI" id="CHEBI:15378"/>
        <dbReference type="ChEBI" id="CHEBI:17499"/>
        <dbReference type="ChEBI" id="CHEBI:29950"/>
        <dbReference type="ChEBI" id="CHEBI:30616"/>
        <dbReference type="ChEBI" id="CHEBI:33019"/>
        <dbReference type="ChEBI" id="CHEBI:61963"/>
        <dbReference type="ChEBI" id="CHEBI:65315"/>
        <dbReference type="ChEBI" id="CHEBI:87170"/>
        <dbReference type="ChEBI" id="CHEBI:456215"/>
        <dbReference type="EC" id="2.8.1.13"/>
    </reaction>
</comment>
<feature type="active site" description="Nucleophile" evidence="14">
    <location>
        <position position="109"/>
    </location>
</feature>
<feature type="domain" description="tRNA-specific 2-thiouridylase MnmA-like central" evidence="16">
    <location>
        <begin position="222"/>
        <end position="288"/>
    </location>
</feature>
<keyword evidence="12" id="KW-1015">Disulfide bond</keyword>
<keyword evidence="9 14" id="KW-0547">Nucleotide-binding</keyword>
<dbReference type="GO" id="GO:0032259">
    <property type="term" value="P:methylation"/>
    <property type="evidence" value="ECO:0007669"/>
    <property type="project" value="UniProtKB-KW"/>
</dbReference>
<keyword evidence="5 14" id="KW-0963">Cytoplasm</keyword>
<keyword evidence="6 14" id="KW-0820">tRNA-binding</keyword>
<dbReference type="GO" id="GO:0002143">
    <property type="term" value="P:tRNA wobble position uridine thiolation"/>
    <property type="evidence" value="ECO:0007669"/>
    <property type="project" value="TreeGrafter"/>
</dbReference>
<dbReference type="Pfam" id="PF20259">
    <property type="entry name" value="tRNA_Me_trans_M"/>
    <property type="match status" value="1"/>
</dbReference>
<dbReference type="PANTHER" id="PTHR11933">
    <property type="entry name" value="TRNA 5-METHYLAMINOMETHYL-2-THIOURIDYLATE -METHYLTRANSFERASE"/>
    <property type="match status" value="1"/>
</dbReference>
<comment type="function">
    <text evidence="14">Catalyzes the 2-thiolation of uridine at the wobble position (U34) of tRNA, leading to the formation of s(2)U34.</text>
</comment>
<dbReference type="Gene3D" id="2.30.30.280">
    <property type="entry name" value="Adenine nucleotide alpha hydrolases-like domains"/>
    <property type="match status" value="1"/>
</dbReference>
<evidence type="ECO:0000256" key="7">
    <source>
        <dbReference type="ARBA" id="ARBA00022679"/>
    </source>
</evidence>
<dbReference type="NCBIfam" id="NF001138">
    <property type="entry name" value="PRK00143.1"/>
    <property type="match status" value="1"/>
</dbReference>
<feature type="region of interest" description="Interaction with tRNA" evidence="14">
    <location>
        <begin position="163"/>
        <end position="165"/>
    </location>
</feature>
<feature type="active site" description="Cysteine persulfide intermediate" evidence="14">
    <location>
        <position position="213"/>
    </location>
</feature>
<proteinExistence type="inferred from homology"/>
<evidence type="ECO:0000256" key="9">
    <source>
        <dbReference type="ARBA" id="ARBA00022741"/>
    </source>
</evidence>
<feature type="binding site" evidence="14">
    <location>
        <position position="134"/>
    </location>
    <ligand>
        <name>ATP</name>
        <dbReference type="ChEBI" id="CHEBI:30616"/>
    </ligand>
</feature>
<dbReference type="EMBL" id="CP045699">
    <property type="protein sequence ID" value="QGA64780.1"/>
    <property type="molecule type" value="Genomic_DNA"/>
</dbReference>
<dbReference type="AlphaFoldDB" id="A0A5Q0TD15"/>
<feature type="site" description="Interaction with tRNA" evidence="14">
    <location>
        <position position="135"/>
    </location>
</feature>
<evidence type="ECO:0000259" key="16">
    <source>
        <dbReference type="Pfam" id="PF20259"/>
    </source>
</evidence>
<dbReference type="Pfam" id="PF03054">
    <property type="entry name" value="tRNA_Me_trans"/>
    <property type="match status" value="1"/>
</dbReference>
<evidence type="ECO:0000256" key="14">
    <source>
        <dbReference type="HAMAP-Rule" id="MF_00144"/>
    </source>
</evidence>
<dbReference type="PANTHER" id="PTHR11933:SF5">
    <property type="entry name" value="MITOCHONDRIAL TRNA-SPECIFIC 2-THIOURIDYLASE 1"/>
    <property type="match status" value="1"/>
</dbReference>
<dbReference type="RefSeq" id="WP_153446931.1">
    <property type="nucleotide sequence ID" value="NZ_CP045699.1"/>
</dbReference>
<sequence>MSDNSQKSPNSDKKVIVGMSGGVDSSVSAYLLQQQGYQVEGLFMKNWEEDDNEEYCTAAEDLADAQAVCDKLGIHLHTINFAAEYWDNVFEYFLAEYKAGRTPNPDILCNKEIKFKAFLEFADEVLDADFIAMGHYVRRTFPTVEEQAAGILPKMLRGIDNNKDQSYFLYTLSHEQVARSLFPVGELEKPEVRRIAEEQDLITAKKKDSTGICFIGERKFTEFLSRYLPAQPGKIETPEGQVIGEHQGLMYHTLGQRKGLHIGGQKGGGGNEEPWYVAEKDLKRNVLIAVQGGEHPLLKSTGLIAAQLDWVDRTAITEPLRCTVKTRYRQQDIACTIEPMDATTSEDNPSIRVIFDQPQVAVTPGQSAVFYSGEVCLGGGIIEARL</sequence>
<evidence type="ECO:0000256" key="10">
    <source>
        <dbReference type="ARBA" id="ARBA00022840"/>
    </source>
</evidence>
<dbReference type="Gene3D" id="3.40.50.620">
    <property type="entry name" value="HUPs"/>
    <property type="match status" value="1"/>
</dbReference>
<feature type="region of interest" description="Interaction with tRNA" evidence="14">
    <location>
        <begin position="327"/>
        <end position="328"/>
    </location>
</feature>
<evidence type="ECO:0000256" key="2">
    <source>
        <dbReference type="ARBA" id="ARBA00006191"/>
    </source>
</evidence>
<evidence type="ECO:0000256" key="3">
    <source>
        <dbReference type="ARBA" id="ARBA00011949"/>
    </source>
</evidence>
<evidence type="ECO:0000256" key="5">
    <source>
        <dbReference type="ARBA" id="ARBA00022490"/>
    </source>
</evidence>
<evidence type="ECO:0000256" key="6">
    <source>
        <dbReference type="ARBA" id="ARBA00022555"/>
    </source>
</evidence>
<feature type="domain" description="tRNA-specific 2-thiouridylase MnmA-like C-terminal" evidence="15">
    <location>
        <begin position="301"/>
        <end position="382"/>
    </location>
</feature>
<dbReference type="Pfam" id="PF20258">
    <property type="entry name" value="tRNA_Me_trans_C"/>
    <property type="match status" value="1"/>
</dbReference>
<dbReference type="FunFam" id="2.30.30.280:FF:000001">
    <property type="entry name" value="tRNA-specific 2-thiouridylase MnmA"/>
    <property type="match status" value="1"/>
</dbReference>
<dbReference type="InterPro" id="IPR004506">
    <property type="entry name" value="MnmA-like"/>
</dbReference>
<keyword evidence="11 14" id="KW-0694">RNA-binding</keyword>
<feature type="binding site" evidence="14">
    <location>
        <begin position="18"/>
        <end position="25"/>
    </location>
    <ligand>
        <name>ATP</name>
        <dbReference type="ChEBI" id="CHEBI:30616"/>
    </ligand>
</feature>
<dbReference type="NCBIfam" id="TIGR00420">
    <property type="entry name" value="trmU"/>
    <property type="match status" value="1"/>
</dbReference>
<keyword evidence="8 14" id="KW-0819">tRNA processing</keyword>
<evidence type="ECO:0000256" key="11">
    <source>
        <dbReference type="ARBA" id="ARBA00022884"/>
    </source>
</evidence>
<dbReference type="GO" id="GO:0000049">
    <property type="term" value="F:tRNA binding"/>
    <property type="evidence" value="ECO:0007669"/>
    <property type="project" value="UniProtKB-KW"/>
</dbReference>
<evidence type="ECO:0000313" key="17">
    <source>
        <dbReference type="EMBL" id="QGA64780.1"/>
    </source>
</evidence>
<feature type="binding site" evidence="14">
    <location>
        <position position="44"/>
    </location>
    <ligand>
        <name>ATP</name>
        <dbReference type="ChEBI" id="CHEBI:30616"/>
    </ligand>
</feature>
<dbReference type="GO" id="GO:0005737">
    <property type="term" value="C:cytoplasm"/>
    <property type="evidence" value="ECO:0007669"/>
    <property type="project" value="UniProtKB-SubCell"/>
</dbReference>
<evidence type="ECO:0000256" key="4">
    <source>
        <dbReference type="ARBA" id="ARBA00013805"/>
    </source>
</evidence>
<keyword evidence="17" id="KW-0489">Methyltransferase</keyword>
<comment type="subcellular location">
    <subcellularLocation>
        <location evidence="1 14">Cytoplasm</location>
    </subcellularLocation>
</comment>
<protein>
    <recommendedName>
        <fullName evidence="4 14">tRNA-specific 2-thiouridylase MnmA</fullName>
        <ecNumber evidence="3 14">2.8.1.13</ecNumber>
    </recommendedName>
</protein>
<reference evidence="17 18" key="1">
    <citation type="submission" date="2019-10" db="EMBL/GenBank/DDBJ databases">
        <title>Vibrio sp. nov., isolated from Coralline algae surface.</title>
        <authorList>
            <person name="Geng Y."/>
            <person name="Zhang X."/>
        </authorList>
    </citation>
    <scope>NUCLEOTIDE SEQUENCE [LARGE SCALE GENOMIC DNA]</scope>
    <source>
        <strain evidence="17 18">SM1977</strain>
    </source>
</reference>
<name>A0A5Q0TD15_9VIBR</name>
<keyword evidence="7 14" id="KW-0808">Transferase</keyword>
<evidence type="ECO:0000256" key="1">
    <source>
        <dbReference type="ARBA" id="ARBA00004496"/>
    </source>
</evidence>
<evidence type="ECO:0000313" key="18">
    <source>
        <dbReference type="Proteomes" id="UP000348942"/>
    </source>
</evidence>
<evidence type="ECO:0000256" key="12">
    <source>
        <dbReference type="ARBA" id="ARBA00023157"/>
    </source>
</evidence>
<organism evidence="17 18">
    <name type="scientific">Vibrio algicola</name>
    <dbReference type="NCBI Taxonomy" id="2662262"/>
    <lineage>
        <taxon>Bacteria</taxon>
        <taxon>Pseudomonadati</taxon>
        <taxon>Pseudomonadota</taxon>
        <taxon>Gammaproteobacteria</taxon>
        <taxon>Vibrionales</taxon>
        <taxon>Vibrionaceae</taxon>
        <taxon>Vibrio</taxon>
    </lineage>
</organism>
<dbReference type="InterPro" id="IPR046884">
    <property type="entry name" value="MnmA-like_central"/>
</dbReference>
<keyword evidence="18" id="KW-1185">Reference proteome</keyword>
<dbReference type="FunFam" id="3.40.50.620:FF:000004">
    <property type="entry name" value="tRNA-specific 2-thiouridylase MnmA"/>
    <property type="match status" value="1"/>
</dbReference>
<dbReference type="GO" id="GO:0103016">
    <property type="term" value="F:tRNA-uridine 2-sulfurtransferase activity"/>
    <property type="evidence" value="ECO:0007669"/>
    <property type="project" value="UniProtKB-EC"/>
</dbReference>
<comment type="similarity">
    <text evidence="2 14">Belongs to the MnmA/TRMU family.</text>
</comment>
<dbReference type="Proteomes" id="UP000348942">
    <property type="component" value="Chromosome 1"/>
</dbReference>
<evidence type="ECO:0000256" key="8">
    <source>
        <dbReference type="ARBA" id="ARBA00022694"/>
    </source>
</evidence>
<dbReference type="FunFam" id="2.40.30.10:FF:000023">
    <property type="entry name" value="tRNA-specific 2-thiouridylase MnmA"/>
    <property type="match status" value="1"/>
</dbReference>
<feature type="region of interest" description="Interaction with target base in tRNA" evidence="14">
    <location>
        <begin position="104"/>
        <end position="106"/>
    </location>
</feature>
<dbReference type="GO" id="GO:0005524">
    <property type="term" value="F:ATP binding"/>
    <property type="evidence" value="ECO:0007669"/>
    <property type="project" value="UniProtKB-KW"/>
</dbReference>
<dbReference type="InterPro" id="IPR023382">
    <property type="entry name" value="MnmA-like_central_sf"/>
</dbReference>
<dbReference type="HAMAP" id="MF_00144">
    <property type="entry name" value="tRNA_thiouridyl_MnmA"/>
    <property type="match status" value="1"/>
</dbReference>
<dbReference type="CDD" id="cd01998">
    <property type="entry name" value="MnmA_TRMU-like"/>
    <property type="match status" value="1"/>
</dbReference>
<feature type="site" description="Interaction with tRNA" evidence="14">
    <location>
        <position position="366"/>
    </location>
</feature>
<dbReference type="Gene3D" id="2.40.30.10">
    <property type="entry name" value="Translation factors"/>
    <property type="match status" value="1"/>
</dbReference>
<evidence type="ECO:0000259" key="15">
    <source>
        <dbReference type="Pfam" id="PF20258"/>
    </source>
</evidence>
<dbReference type="EC" id="2.8.1.13" evidence="3 14"/>
<accession>A0A5Q0TD15</accession>
<dbReference type="SUPFAM" id="SSF52402">
    <property type="entry name" value="Adenine nucleotide alpha hydrolases-like"/>
    <property type="match status" value="1"/>
</dbReference>
<comment type="caution">
    <text evidence="14">Lacks conserved residue(s) required for the propagation of feature annotation.</text>
</comment>
<gene>
    <name evidence="14 17" type="primary">mnmA</name>
    <name evidence="17" type="ORF">GFB47_04795</name>
</gene>
<dbReference type="InterPro" id="IPR046885">
    <property type="entry name" value="MnmA-like_C"/>
</dbReference>
<evidence type="ECO:0000256" key="13">
    <source>
        <dbReference type="ARBA" id="ARBA00051542"/>
    </source>
</evidence>
<dbReference type="InterPro" id="IPR014729">
    <property type="entry name" value="Rossmann-like_a/b/a_fold"/>
</dbReference>
<dbReference type="GO" id="GO:0008168">
    <property type="term" value="F:methyltransferase activity"/>
    <property type="evidence" value="ECO:0007669"/>
    <property type="project" value="UniProtKB-KW"/>
</dbReference>